<organism evidence="1 2">
    <name type="scientific">Camellia lanceoleosa</name>
    <dbReference type="NCBI Taxonomy" id="1840588"/>
    <lineage>
        <taxon>Eukaryota</taxon>
        <taxon>Viridiplantae</taxon>
        <taxon>Streptophyta</taxon>
        <taxon>Embryophyta</taxon>
        <taxon>Tracheophyta</taxon>
        <taxon>Spermatophyta</taxon>
        <taxon>Magnoliopsida</taxon>
        <taxon>eudicotyledons</taxon>
        <taxon>Gunneridae</taxon>
        <taxon>Pentapetalae</taxon>
        <taxon>asterids</taxon>
        <taxon>Ericales</taxon>
        <taxon>Theaceae</taxon>
        <taxon>Camellia</taxon>
    </lineage>
</organism>
<sequence length="150" mass="17335">MGLKGKIERQMEIKSDGDVFHEVLSARPHHIYNMSPDHVQSVELLEGQWGTPGCVIFWKYTHEGKPMTCMQIITELDVAKKSTTYKVIEGDLLQEYKTFAFILKVEPKGQNNLVTWTLEYEKLNEQIDDPNSLMDTVMTVSQDIETYHLK</sequence>
<gene>
    <name evidence="1" type="ORF">LOK49_LG10G00227</name>
</gene>
<keyword evidence="2" id="KW-1185">Reference proteome</keyword>
<reference evidence="1 2" key="1">
    <citation type="journal article" date="2022" name="Plant J.">
        <title>Chromosome-level genome of Camellia lanceoleosa provides a valuable resource for understanding genome evolution and self-incompatibility.</title>
        <authorList>
            <person name="Gong W."/>
            <person name="Xiao S."/>
            <person name="Wang L."/>
            <person name="Liao Z."/>
            <person name="Chang Y."/>
            <person name="Mo W."/>
            <person name="Hu G."/>
            <person name="Li W."/>
            <person name="Zhao G."/>
            <person name="Zhu H."/>
            <person name="Hu X."/>
            <person name="Ji K."/>
            <person name="Xiang X."/>
            <person name="Song Q."/>
            <person name="Yuan D."/>
            <person name="Jin S."/>
            <person name="Zhang L."/>
        </authorList>
    </citation>
    <scope>NUCLEOTIDE SEQUENCE [LARGE SCALE GENOMIC DNA]</scope>
    <source>
        <strain evidence="1">SQ_2022a</strain>
    </source>
</reference>
<accession>A0ACC0GBW3</accession>
<name>A0ACC0GBW3_9ERIC</name>
<proteinExistence type="predicted"/>
<comment type="caution">
    <text evidence="1">The sequence shown here is derived from an EMBL/GenBank/DDBJ whole genome shotgun (WGS) entry which is preliminary data.</text>
</comment>
<dbReference type="Proteomes" id="UP001060215">
    <property type="component" value="Chromosome 10"/>
</dbReference>
<evidence type="ECO:0000313" key="1">
    <source>
        <dbReference type="EMBL" id="KAI7998621.1"/>
    </source>
</evidence>
<dbReference type="EMBL" id="CM045767">
    <property type="protein sequence ID" value="KAI7998621.1"/>
    <property type="molecule type" value="Genomic_DNA"/>
</dbReference>
<evidence type="ECO:0000313" key="2">
    <source>
        <dbReference type="Proteomes" id="UP001060215"/>
    </source>
</evidence>
<protein>
    <submittedName>
        <fullName evidence="1">Uncharacterized protein</fullName>
    </submittedName>
</protein>